<comment type="similarity">
    <text evidence="1">Belongs to the peptidase M14 family.</text>
</comment>
<evidence type="ECO:0000313" key="4">
    <source>
        <dbReference type="Proteomes" id="UP001057998"/>
    </source>
</evidence>
<organism evidence="3 4">
    <name type="scientific">Photobacterium atrarenae</name>
    <dbReference type="NCBI Taxonomy" id="865757"/>
    <lineage>
        <taxon>Bacteria</taxon>
        <taxon>Pseudomonadati</taxon>
        <taxon>Pseudomonadota</taxon>
        <taxon>Gammaproteobacteria</taxon>
        <taxon>Vibrionales</taxon>
        <taxon>Vibrionaceae</taxon>
        <taxon>Photobacterium</taxon>
    </lineage>
</organism>
<dbReference type="RefSeq" id="WP_255391587.1">
    <property type="nucleotide sequence ID" value="NZ_CP101509.1"/>
</dbReference>
<keyword evidence="4" id="KW-1185">Reference proteome</keyword>
<sequence length="354" mass="40516">MHTSMLYARLPELGQLEALVKHQLPHIRTVPVETRKLTTVLLDALPIPLYAVSLGAQDPQAPGLVIVGGVHGLERIGSQVVLTLMNSLCQRLHWDTALQHKLQAIRLVFLPLLNPVGMAKRYRSNGNHIDLMRNAPIDSKEPTAWLVGGHRFSKRLPWFRGEIGLGMEAEAQALVDLIEQESAHRPLTLALDCHSGFGSKDRLWFPYAKSRHQPMKKIGDIYHLKELFFNAYPHQNYIFEPQALHYTCHGDLWDYLYDRSEAGGTHLLPITLEMGSWRWVRKNPLQLADRLGLFHPMKPHRIQRVLRTHLTLMEFLINATYAYQSWYQGELSQCYADTATSLWYPDATPLNLND</sequence>
<evidence type="ECO:0000259" key="2">
    <source>
        <dbReference type="Pfam" id="PF00246"/>
    </source>
</evidence>
<reference evidence="3" key="1">
    <citation type="submission" date="2022-07" db="EMBL/GenBank/DDBJ databases">
        <title>Genome sequencing of Photobacterium atrarenae GJH2-4.</title>
        <authorList>
            <person name="Park S.-J."/>
        </authorList>
    </citation>
    <scope>NUCLEOTIDE SEQUENCE</scope>
    <source>
        <strain evidence="3">GJH2-4</strain>
    </source>
</reference>
<dbReference type="EMBL" id="CP101509">
    <property type="protein sequence ID" value="UTV30243.1"/>
    <property type="molecule type" value="Genomic_DNA"/>
</dbReference>
<protein>
    <submittedName>
        <fullName evidence="3">DUF2817 domain-containing protein</fullName>
    </submittedName>
</protein>
<gene>
    <name evidence="3" type="ORF">NNL38_16815</name>
</gene>
<proteinExistence type="inferred from homology"/>
<feature type="domain" description="Peptidase M14" evidence="2">
    <location>
        <begin position="48"/>
        <end position="273"/>
    </location>
</feature>
<accession>A0ABY5GMS9</accession>
<dbReference type="Pfam" id="PF00246">
    <property type="entry name" value="Peptidase_M14"/>
    <property type="match status" value="1"/>
</dbReference>
<dbReference type="InterPro" id="IPR000834">
    <property type="entry name" value="Peptidase_M14"/>
</dbReference>
<evidence type="ECO:0000313" key="3">
    <source>
        <dbReference type="EMBL" id="UTV30243.1"/>
    </source>
</evidence>
<evidence type="ECO:0000256" key="1">
    <source>
        <dbReference type="ARBA" id="ARBA00005988"/>
    </source>
</evidence>
<dbReference type="SUPFAM" id="SSF53187">
    <property type="entry name" value="Zn-dependent exopeptidases"/>
    <property type="match status" value="1"/>
</dbReference>
<dbReference type="Proteomes" id="UP001057998">
    <property type="component" value="Chromosome 2"/>
</dbReference>
<dbReference type="InterPro" id="IPR057246">
    <property type="entry name" value="CARBOXYPEPT_ZN_1"/>
</dbReference>
<dbReference type="PROSITE" id="PS00132">
    <property type="entry name" value="CARBOXYPEPT_ZN_1"/>
    <property type="match status" value="1"/>
</dbReference>
<name>A0ABY5GMS9_9GAMM</name>
<dbReference type="Gene3D" id="3.40.630.10">
    <property type="entry name" value="Zn peptidases"/>
    <property type="match status" value="1"/>
</dbReference>